<dbReference type="Gene3D" id="3.40.50.1820">
    <property type="entry name" value="alpha/beta hydrolase"/>
    <property type="match status" value="1"/>
</dbReference>
<proteinExistence type="predicted"/>
<dbReference type="SUPFAM" id="SSF53474">
    <property type="entry name" value="alpha/beta-Hydrolases"/>
    <property type="match status" value="1"/>
</dbReference>
<dbReference type="OrthoDB" id="6191536at2"/>
<feature type="domain" description="Serine aminopeptidase S33" evidence="2">
    <location>
        <begin position="32"/>
        <end position="270"/>
    </location>
</feature>
<evidence type="ECO:0000313" key="3">
    <source>
        <dbReference type="EMBL" id="ARU58399.1"/>
    </source>
</evidence>
<sequence>MRQEKVAFDSLGDQLQGLLFTPSERQNCAFSAVIVAHGAIDRKENFFEFAQYLCESGFVVLALDMHGHGESAGRRYHVRMSEWVPDIDAAITFLTNRPEVDAAKIGLFGFSSGGTAVLKAAAMDLQQKVGAVVTLDATVRPVVNQLETLAFNLLSWVGSKTQRWLGKDLRIPLYRVAISQPVAVDPEVNGFFFSSSYLKEGYSAYPLPGALESIVVNILEDVKSIRAPVCVIHGEEDKIDKPQSGKMLFANLNCEKSLHLLPNSGHVGHMDYNKQEVFALTRDWFRAKLV</sequence>
<reference evidence="3 4" key="1">
    <citation type="submission" date="2017-05" db="EMBL/GenBank/DDBJ databases">
        <title>Genomic insights into alkan degradation activity of Oleiphilus messinensis.</title>
        <authorList>
            <person name="Kozyavkin S.A."/>
            <person name="Slesarev A.I."/>
            <person name="Golyshin P.N."/>
            <person name="Korzhenkov A."/>
            <person name="Golyshina O.N."/>
            <person name="Toshchakov S.V."/>
        </authorList>
    </citation>
    <scope>NUCLEOTIDE SEQUENCE [LARGE SCALE GENOMIC DNA]</scope>
    <source>
        <strain evidence="3 4">ME102</strain>
    </source>
</reference>
<protein>
    <submittedName>
        <fullName evidence="3">Alpha/beta fold family hydrolase</fullName>
    </submittedName>
</protein>
<evidence type="ECO:0000256" key="1">
    <source>
        <dbReference type="ARBA" id="ARBA00022801"/>
    </source>
</evidence>
<dbReference type="Pfam" id="PF12146">
    <property type="entry name" value="Hydrolase_4"/>
    <property type="match status" value="1"/>
</dbReference>
<keyword evidence="4" id="KW-1185">Reference proteome</keyword>
<evidence type="ECO:0000313" key="4">
    <source>
        <dbReference type="Proteomes" id="UP000196027"/>
    </source>
</evidence>
<dbReference type="AlphaFoldDB" id="A0A1Y0IE05"/>
<dbReference type="InterPro" id="IPR029058">
    <property type="entry name" value="AB_hydrolase_fold"/>
</dbReference>
<keyword evidence="1 3" id="KW-0378">Hydrolase</keyword>
<dbReference type="PANTHER" id="PTHR22946:SF9">
    <property type="entry name" value="POLYKETIDE TRANSFERASE AF380"/>
    <property type="match status" value="1"/>
</dbReference>
<gene>
    <name evidence="3" type="ORF">OLMES_4403</name>
</gene>
<dbReference type="PANTHER" id="PTHR22946">
    <property type="entry name" value="DIENELACTONE HYDROLASE DOMAIN-CONTAINING PROTEIN-RELATED"/>
    <property type="match status" value="1"/>
</dbReference>
<dbReference type="InterPro" id="IPR022742">
    <property type="entry name" value="Hydrolase_4"/>
</dbReference>
<dbReference type="GO" id="GO:0052689">
    <property type="term" value="F:carboxylic ester hydrolase activity"/>
    <property type="evidence" value="ECO:0007669"/>
    <property type="project" value="UniProtKB-ARBA"/>
</dbReference>
<dbReference type="RefSeq" id="WP_087463183.1">
    <property type="nucleotide sequence ID" value="NZ_CP021425.1"/>
</dbReference>
<organism evidence="3 4">
    <name type="scientific">Oleiphilus messinensis</name>
    <dbReference type="NCBI Taxonomy" id="141451"/>
    <lineage>
        <taxon>Bacteria</taxon>
        <taxon>Pseudomonadati</taxon>
        <taxon>Pseudomonadota</taxon>
        <taxon>Gammaproteobacteria</taxon>
        <taxon>Oceanospirillales</taxon>
        <taxon>Oleiphilaceae</taxon>
        <taxon>Oleiphilus</taxon>
    </lineage>
</organism>
<dbReference type="KEGG" id="ome:OLMES_4403"/>
<dbReference type="EMBL" id="CP021425">
    <property type="protein sequence ID" value="ARU58399.1"/>
    <property type="molecule type" value="Genomic_DNA"/>
</dbReference>
<dbReference type="InterPro" id="IPR050261">
    <property type="entry name" value="FrsA_esterase"/>
</dbReference>
<dbReference type="Proteomes" id="UP000196027">
    <property type="component" value="Chromosome"/>
</dbReference>
<evidence type="ECO:0000259" key="2">
    <source>
        <dbReference type="Pfam" id="PF12146"/>
    </source>
</evidence>
<name>A0A1Y0IE05_9GAMM</name>
<accession>A0A1Y0IE05</accession>